<keyword evidence="5" id="KW-1185">Reference proteome</keyword>
<dbReference type="PANTHER" id="PTHR33371:SF4">
    <property type="entry name" value="INTERMEMBRANE PHOSPHOLIPID TRANSPORT SYSTEM BINDING PROTEIN MLAD"/>
    <property type="match status" value="1"/>
</dbReference>
<keyword evidence="2" id="KW-0472">Membrane</keyword>
<keyword evidence="2" id="KW-0812">Transmembrane</keyword>
<name>A0A6L5XL09_9BACT</name>
<feature type="domain" description="Mce/MlaD" evidence="3">
    <location>
        <begin position="38"/>
        <end position="138"/>
    </location>
</feature>
<sequence length="321" mass="34620">MTSQAYKTTVGAFVLGGIALFALGVILLGGGRLFSSDVEYVLYFDGSVSGLSIGAPVVFRGVPMGSVTQISLVANSRDSNVTIPVLIRIDEKSFVRSSGTGVSESFQQEIIRRMVQRGLRARLQLQSLITGQYRVELDFYPDTPANFRSSTPDLEIPTVPSPIDTLQRTLAKLPLEQMVHSLDSILENLSQALADGKLKEGIAAFAGTFAEAQQILKDSPLRNAADSALQQIDGAAKAVRQELPGALAAFRDAMTNMAQAAEQLRRATGSAESVLGRDSPTMNDLRRLLKEAIAAARSLRDLTDMLERNPEALLKGKKGKR</sequence>
<feature type="coiled-coil region" evidence="1">
    <location>
        <begin position="282"/>
        <end position="309"/>
    </location>
</feature>
<organism evidence="4 5">
    <name type="scientific">Desulfovibrio porci</name>
    <dbReference type="NCBI Taxonomy" id="2605782"/>
    <lineage>
        <taxon>Bacteria</taxon>
        <taxon>Pseudomonadati</taxon>
        <taxon>Thermodesulfobacteriota</taxon>
        <taxon>Desulfovibrionia</taxon>
        <taxon>Desulfovibrionales</taxon>
        <taxon>Desulfovibrionaceae</taxon>
        <taxon>Desulfovibrio</taxon>
    </lineage>
</organism>
<evidence type="ECO:0000256" key="1">
    <source>
        <dbReference type="SAM" id="Coils"/>
    </source>
</evidence>
<proteinExistence type="predicted"/>
<evidence type="ECO:0000313" key="5">
    <source>
        <dbReference type="Proteomes" id="UP000477488"/>
    </source>
</evidence>
<reference evidence="4 5" key="1">
    <citation type="submission" date="2019-09" db="EMBL/GenBank/DDBJ databases">
        <title>In-depth cultivation of the pig gut microbiome towards novel bacterial diversity and tailored functional studies.</title>
        <authorList>
            <person name="Wylensek D."/>
            <person name="Hitch T.C.A."/>
            <person name="Clavel T."/>
        </authorList>
    </citation>
    <scope>NUCLEOTIDE SEQUENCE [LARGE SCALE GENOMIC DNA]</scope>
    <source>
        <strain evidence="4 5">PG-178-WT-4</strain>
    </source>
</reference>
<keyword evidence="1" id="KW-0175">Coiled coil</keyword>
<dbReference type="Pfam" id="PF02470">
    <property type="entry name" value="MlaD"/>
    <property type="match status" value="1"/>
</dbReference>
<dbReference type="InterPro" id="IPR003399">
    <property type="entry name" value="Mce/MlaD"/>
</dbReference>
<evidence type="ECO:0000259" key="3">
    <source>
        <dbReference type="Pfam" id="PF02470"/>
    </source>
</evidence>
<gene>
    <name evidence="4" type="ORF">FYJ44_07490</name>
</gene>
<dbReference type="RefSeq" id="WP_154510777.1">
    <property type="nucleotide sequence ID" value="NZ_DBFWWU010000265.1"/>
</dbReference>
<dbReference type="Proteomes" id="UP000477488">
    <property type="component" value="Unassembled WGS sequence"/>
</dbReference>
<feature type="transmembrane region" description="Helical" evidence="2">
    <location>
        <begin position="12"/>
        <end position="34"/>
    </location>
</feature>
<evidence type="ECO:0000256" key="2">
    <source>
        <dbReference type="SAM" id="Phobius"/>
    </source>
</evidence>
<evidence type="ECO:0000313" key="4">
    <source>
        <dbReference type="EMBL" id="MSS27887.1"/>
    </source>
</evidence>
<dbReference type="EMBL" id="VUMH01000006">
    <property type="protein sequence ID" value="MSS27887.1"/>
    <property type="molecule type" value="Genomic_DNA"/>
</dbReference>
<accession>A0A6L5XL09</accession>
<dbReference type="InterPro" id="IPR052336">
    <property type="entry name" value="MlaD_Phospholipid_Transporter"/>
</dbReference>
<protein>
    <submittedName>
        <fullName evidence="4">MCE family protein</fullName>
    </submittedName>
</protein>
<keyword evidence="2" id="KW-1133">Transmembrane helix</keyword>
<comment type="caution">
    <text evidence="4">The sequence shown here is derived from an EMBL/GenBank/DDBJ whole genome shotgun (WGS) entry which is preliminary data.</text>
</comment>
<dbReference type="AlphaFoldDB" id="A0A6L5XL09"/>
<dbReference type="PANTHER" id="PTHR33371">
    <property type="entry name" value="INTERMEMBRANE PHOSPHOLIPID TRANSPORT SYSTEM BINDING PROTEIN MLAD-RELATED"/>
    <property type="match status" value="1"/>
</dbReference>